<dbReference type="OrthoDB" id="7597029at2"/>
<evidence type="ECO:0000256" key="1">
    <source>
        <dbReference type="ARBA" id="ARBA00004141"/>
    </source>
</evidence>
<dbReference type="RefSeq" id="WP_127709979.1">
    <property type="nucleotide sequence ID" value="NZ_SACO01000009.1"/>
</dbReference>
<protein>
    <recommendedName>
        <fullName evidence="6">GtrA/DPMS transmembrane domain-containing protein</fullName>
    </recommendedName>
</protein>
<dbReference type="GO" id="GO:0000271">
    <property type="term" value="P:polysaccharide biosynthetic process"/>
    <property type="evidence" value="ECO:0007669"/>
    <property type="project" value="InterPro"/>
</dbReference>
<evidence type="ECO:0000259" key="6">
    <source>
        <dbReference type="Pfam" id="PF04138"/>
    </source>
</evidence>
<accession>A0A3S2Y7W2</accession>
<evidence type="ECO:0000256" key="5">
    <source>
        <dbReference type="SAM" id="Phobius"/>
    </source>
</evidence>
<keyword evidence="4 5" id="KW-0472">Membrane</keyword>
<sequence>MSLRTGLAYGLVALTCLGLHNGVMIATDTAMRGAGALAISTVGFAASFVLVSLVGYALHSRFTFREAMSLSRYGRYALAMSTNTPLALGVTWVLRGPVALPMVYASPLASCLMVGANFILSRWAIASPKPEA</sequence>
<dbReference type="GO" id="GO:0016020">
    <property type="term" value="C:membrane"/>
    <property type="evidence" value="ECO:0007669"/>
    <property type="project" value="UniProtKB-SubCell"/>
</dbReference>
<keyword evidence="8" id="KW-1185">Reference proteome</keyword>
<feature type="transmembrane region" description="Helical" evidence="5">
    <location>
        <begin position="33"/>
        <end position="56"/>
    </location>
</feature>
<evidence type="ECO:0000256" key="4">
    <source>
        <dbReference type="ARBA" id="ARBA00023136"/>
    </source>
</evidence>
<keyword evidence="3 5" id="KW-1133">Transmembrane helix</keyword>
<evidence type="ECO:0000313" key="7">
    <source>
        <dbReference type="EMBL" id="RVU04293.1"/>
    </source>
</evidence>
<evidence type="ECO:0000313" key="8">
    <source>
        <dbReference type="Proteomes" id="UP000282837"/>
    </source>
</evidence>
<dbReference type="InterPro" id="IPR007267">
    <property type="entry name" value="GtrA_DPMS_TM"/>
</dbReference>
<feature type="transmembrane region" description="Helical" evidence="5">
    <location>
        <begin position="100"/>
        <end position="120"/>
    </location>
</feature>
<comment type="subcellular location">
    <subcellularLocation>
        <location evidence="1">Membrane</location>
        <topology evidence="1">Multi-pass membrane protein</topology>
    </subcellularLocation>
</comment>
<comment type="caution">
    <text evidence="7">The sequence shown here is derived from an EMBL/GenBank/DDBJ whole genome shotgun (WGS) entry which is preliminary data.</text>
</comment>
<evidence type="ECO:0000256" key="2">
    <source>
        <dbReference type="ARBA" id="ARBA00022692"/>
    </source>
</evidence>
<reference evidence="7 8" key="1">
    <citation type="submission" date="2019-01" db="EMBL/GenBank/DDBJ databases">
        <authorList>
            <person name="Chen W.-M."/>
        </authorList>
    </citation>
    <scope>NUCLEOTIDE SEQUENCE [LARGE SCALE GENOMIC DNA]</scope>
    <source>
        <strain evidence="7 8">FSY-9</strain>
    </source>
</reference>
<feature type="domain" description="GtrA/DPMS transmembrane" evidence="6">
    <location>
        <begin position="9"/>
        <end position="125"/>
    </location>
</feature>
<dbReference type="AlphaFoldDB" id="A0A3S2Y7W2"/>
<feature type="transmembrane region" description="Helical" evidence="5">
    <location>
        <begin position="76"/>
        <end position="94"/>
    </location>
</feature>
<gene>
    <name evidence="7" type="ORF">EOE18_12440</name>
</gene>
<feature type="transmembrane region" description="Helical" evidence="5">
    <location>
        <begin position="7"/>
        <end position="27"/>
    </location>
</feature>
<name>A0A3S2Y7W2_9SPHN</name>
<proteinExistence type="predicted"/>
<dbReference type="EMBL" id="SACO01000009">
    <property type="protein sequence ID" value="RVU04293.1"/>
    <property type="molecule type" value="Genomic_DNA"/>
</dbReference>
<dbReference type="Pfam" id="PF04138">
    <property type="entry name" value="GtrA_DPMS_TM"/>
    <property type="match status" value="1"/>
</dbReference>
<keyword evidence="2 5" id="KW-0812">Transmembrane</keyword>
<evidence type="ECO:0000256" key="3">
    <source>
        <dbReference type="ARBA" id="ARBA00022989"/>
    </source>
</evidence>
<dbReference type="Proteomes" id="UP000282837">
    <property type="component" value="Unassembled WGS sequence"/>
</dbReference>
<organism evidence="7 8">
    <name type="scientific">Novosphingobium umbonatum</name>
    <dbReference type="NCBI Taxonomy" id="1908524"/>
    <lineage>
        <taxon>Bacteria</taxon>
        <taxon>Pseudomonadati</taxon>
        <taxon>Pseudomonadota</taxon>
        <taxon>Alphaproteobacteria</taxon>
        <taxon>Sphingomonadales</taxon>
        <taxon>Sphingomonadaceae</taxon>
        <taxon>Novosphingobium</taxon>
    </lineage>
</organism>